<dbReference type="InterPro" id="IPR052609">
    <property type="entry name" value="Ribosome_Biogenesis_Reg"/>
</dbReference>
<feature type="region of interest" description="Disordered" evidence="1">
    <location>
        <begin position="140"/>
        <end position="177"/>
    </location>
</feature>
<evidence type="ECO:0000313" key="3">
    <source>
        <dbReference type="EMBL" id="CEL05573.1"/>
    </source>
</evidence>
<dbReference type="InterPro" id="IPR018849">
    <property type="entry name" value="Urb2/Npa2_C"/>
</dbReference>
<organism evidence="3 4">
    <name type="scientific">Aspergillus calidoustus</name>
    <dbReference type="NCBI Taxonomy" id="454130"/>
    <lineage>
        <taxon>Eukaryota</taxon>
        <taxon>Fungi</taxon>
        <taxon>Dikarya</taxon>
        <taxon>Ascomycota</taxon>
        <taxon>Pezizomycotina</taxon>
        <taxon>Eurotiomycetes</taxon>
        <taxon>Eurotiomycetidae</taxon>
        <taxon>Eurotiales</taxon>
        <taxon>Aspergillaceae</taxon>
        <taxon>Aspergillus</taxon>
        <taxon>Aspergillus subgen. Nidulantes</taxon>
    </lineage>
</organism>
<feature type="compositionally biased region" description="Low complexity" evidence="1">
    <location>
        <begin position="140"/>
        <end position="152"/>
    </location>
</feature>
<sequence length="1479" mass="164746">MPSLPERPRSSQEALLRLEKGTASPTTQLNEAAQIIGLDLSLCASHPEIDRAPHIPNPAAPKEEWVLRWLLKKLKAGKIYRVEPVSFLLLRQLIDLIPPKTLASTLKDHKFLDVIEHAIGDLTDNVLTGLVYGTADILPSGSESSRTLSDSSRANGGHDKKGTKRKRARENGQDAMDIDEPRTPASCFLAFTRVLDCLYSLVTLSNRTAGVTEAASSHLRNALRGEPQQAANTVGKSLMLASVAITQFSHGRKTTELQHLFYVLPSLFEVWELRSHRQDDSSQGSSHKAFATHCFQSALRLLHCVRASQLDTAEKNQLSNGLERLIAVHVVFPARTGFLSRGGSGIDYSSSEPDWSSVQPISDTFRPILCAEELLNHKGARKRLQWETADLIPEFFAVATRSVPRDTFRRKTDEEPWLETLFVAVAELAFSVVKAEAMPTFMPRFVSVLEQLFRVVLTQNVRLSLQTLLTHARYTGLLNDGLPEVEWSLTALLIELGVDIFLPNSGLADSDKLLEALLNKIMLHWQTSVSTGSSIEVIKTGIVLPLLRGFTGARDLATFMEVWYQQLGNVETARMRDGNLGLFTVWEDDDLCNAYGDLLRNPLNQNLAAAQIRAAASEIRGEDGGISTSEDAYGQVVILESGFRKRPVNLADNNVDLESVLGTVIPALSSQQTLHWRWRLWRLVRSLVENNTHKTDSGLGAKLLSLTGEAITSIRRCHQESQNKLSARLECIEAYQFILAALKHTNDGAAFPTAMKETTDYIKTISAKNALQSMSSPWDGRSESIDSPTILSLAYLLTLVRSPRVWSWIEPEVRRSLFAHILSLVTAQYQPSSSTLETLASGARFLQAWTSVVSHEYLLNTPVIINDLITVISERVKDDPSNRKLYIESLQRIPATSIRRSQRGAMLDLLQGVVLKQDSSPVVTVGILSLMAKLSEMSKSTAQLTGSWEPIWEIAKAITLQGADVDLEIMKAFRFLHRAVFAKLLLLAEGDRRKLFKKMYRKISGKVAKLQSLSSSSMECFFLRISLSQFWQDRSQLTDAIDGPELASIRERMFGLVVADVRSAKDQCKKQPLEETISLIKTLDALEDFEDLATNHVEVKKFLSKIESYVEKSTDSGSSLRRHIRRRVLATQGQEKSVTVPVVQYAESLPLQQMYSDQQQLFIWSTTDQFRSMSTSSLLRVIREVRQLGFFGKNAEYHLLIAGLAISAAPSTEDRESDQAKELSLVCTGITEAISQSKSHVEFVLATECLDVLLRSHPRCISQWNVDSLLSCIAICASKSGPRINPEYSGVIYIRLCRLMGLLLGLHRQKIGGRFHLILPPMQRLLHCLFAKAKKRAIRLAKSDTGNAQQPHWLSQLDATHATHFTRLLTSLCDPTVSAVSRPTPQGASHEGLTDQTIKAKRIAGQYLQYLIMDYAQRSLLGTLSPDVKAALLPGLYSALDVMSRETMRAMNAGLDISGRAVFKSLYDDYMRFGRWNKG</sequence>
<protein>
    <recommendedName>
        <fullName evidence="2">Nucleolar 27S pre-rRNA processing Urb2/Npa2 C-terminal domain-containing protein</fullName>
    </recommendedName>
</protein>
<dbReference type="GO" id="GO:0005730">
    <property type="term" value="C:nucleolus"/>
    <property type="evidence" value="ECO:0007669"/>
    <property type="project" value="TreeGrafter"/>
</dbReference>
<accession>A0A0U4Z784</accession>
<feature type="domain" description="Nucleolar 27S pre-rRNA processing Urb2/Npa2 C-terminal" evidence="2">
    <location>
        <begin position="1245"/>
        <end position="1478"/>
    </location>
</feature>
<evidence type="ECO:0000256" key="1">
    <source>
        <dbReference type="SAM" id="MobiDB-lite"/>
    </source>
</evidence>
<dbReference type="Pfam" id="PF10441">
    <property type="entry name" value="Urb2"/>
    <property type="match status" value="1"/>
</dbReference>
<reference evidence="4" key="1">
    <citation type="journal article" date="2016" name="Genome Announc.">
        <title>Draft genome sequences of fungus Aspergillus calidoustus.</title>
        <authorList>
            <person name="Horn F."/>
            <person name="Linde J."/>
            <person name="Mattern D.J."/>
            <person name="Walther G."/>
            <person name="Guthke R."/>
            <person name="Scherlach K."/>
            <person name="Martin K."/>
            <person name="Brakhage A.A."/>
            <person name="Petzke L."/>
            <person name="Valiante V."/>
        </authorList>
    </citation>
    <scope>NUCLEOTIDE SEQUENCE [LARGE SCALE GENOMIC DNA]</scope>
    <source>
        <strain evidence="4">SF006504</strain>
    </source>
</reference>
<gene>
    <name evidence="3" type="ORF">ASPCAL06691</name>
</gene>
<name>A0A0U4Z784_ASPCI</name>
<dbReference type="PANTHER" id="PTHR15682:SF2">
    <property type="entry name" value="UNHEALTHY RIBOSOME BIOGENESIS PROTEIN 2 HOMOLOG"/>
    <property type="match status" value="1"/>
</dbReference>
<dbReference type="PANTHER" id="PTHR15682">
    <property type="entry name" value="UNHEALTHY RIBOSOME BIOGENESIS PROTEIN 2 HOMOLOG"/>
    <property type="match status" value="1"/>
</dbReference>
<dbReference type="OMA" id="RRQTHEA"/>
<dbReference type="STRING" id="454130.A0A0U4Z784"/>
<keyword evidence="4" id="KW-1185">Reference proteome</keyword>
<evidence type="ECO:0000313" key="4">
    <source>
        <dbReference type="Proteomes" id="UP000054771"/>
    </source>
</evidence>
<proteinExistence type="predicted"/>
<dbReference type="GO" id="GO:0042254">
    <property type="term" value="P:ribosome biogenesis"/>
    <property type="evidence" value="ECO:0007669"/>
    <property type="project" value="TreeGrafter"/>
</dbReference>
<dbReference type="EMBL" id="CDMC01000005">
    <property type="protein sequence ID" value="CEL05573.1"/>
    <property type="molecule type" value="Genomic_DNA"/>
</dbReference>
<dbReference type="Proteomes" id="UP000054771">
    <property type="component" value="Unassembled WGS sequence"/>
</dbReference>
<evidence type="ECO:0000259" key="2">
    <source>
        <dbReference type="Pfam" id="PF10441"/>
    </source>
</evidence>
<dbReference type="OrthoDB" id="160374at2759"/>